<dbReference type="CDD" id="cd04865">
    <property type="entry name" value="LigD_Pol_like_2"/>
    <property type="match status" value="1"/>
</dbReference>
<dbReference type="PANTHER" id="PTHR42705">
    <property type="entry name" value="BIFUNCTIONAL NON-HOMOLOGOUS END JOINING PROTEIN LIGD"/>
    <property type="match status" value="1"/>
</dbReference>
<dbReference type="Gene3D" id="3.30.470.30">
    <property type="entry name" value="DNA ligase/mRNA capping enzyme"/>
    <property type="match status" value="1"/>
</dbReference>
<dbReference type="PANTHER" id="PTHR42705:SF3">
    <property type="entry name" value="ATP-DEPENDENT DNA LIGASE"/>
    <property type="match status" value="1"/>
</dbReference>
<keyword evidence="13" id="KW-0239">DNA-directed DNA polymerase</keyword>
<keyword evidence="15" id="KW-0233">DNA recombination</keyword>
<dbReference type="Proteomes" id="UP000321954">
    <property type="component" value="Chromosome"/>
</dbReference>
<proteinExistence type="predicted"/>
<evidence type="ECO:0000256" key="15">
    <source>
        <dbReference type="ARBA" id="ARBA00023172"/>
    </source>
</evidence>
<keyword evidence="5" id="KW-0548">Nucleotidyltransferase</keyword>
<evidence type="ECO:0000256" key="11">
    <source>
        <dbReference type="ARBA" id="ARBA00022839"/>
    </source>
</evidence>
<dbReference type="GO" id="GO:0003887">
    <property type="term" value="F:DNA-directed DNA polymerase activity"/>
    <property type="evidence" value="ECO:0007669"/>
    <property type="project" value="UniProtKB-KW"/>
</dbReference>
<comment type="catalytic activity">
    <reaction evidence="20">
        <text>ATP + (deoxyribonucleotide)n-3'-hydroxyl + 5'-phospho-(deoxyribonucleotide)m = (deoxyribonucleotide)n+m + AMP + diphosphate.</text>
        <dbReference type="EC" id="6.5.1.1"/>
    </reaction>
</comment>
<dbReference type="NCBIfam" id="TIGR02776">
    <property type="entry name" value="NHEJ_ligase_prk"/>
    <property type="match status" value="1"/>
</dbReference>
<dbReference type="Gene3D" id="2.40.50.140">
    <property type="entry name" value="Nucleic acid-binding proteins"/>
    <property type="match status" value="1"/>
</dbReference>
<keyword evidence="6" id="KW-0540">Nuclease</keyword>
<dbReference type="CDD" id="cd07971">
    <property type="entry name" value="OBF_DNA_ligase_LigD"/>
    <property type="match status" value="1"/>
</dbReference>
<feature type="region of interest" description="Disordered" evidence="21">
    <location>
        <begin position="1"/>
        <end position="26"/>
    </location>
</feature>
<gene>
    <name evidence="23" type="primary">ligD</name>
    <name evidence="23" type="ORF">FK178_09475</name>
</gene>
<dbReference type="GO" id="GO:0005524">
    <property type="term" value="F:ATP binding"/>
    <property type="evidence" value="ECO:0007669"/>
    <property type="project" value="UniProtKB-KW"/>
</dbReference>
<evidence type="ECO:0000259" key="22">
    <source>
        <dbReference type="PROSITE" id="PS50160"/>
    </source>
</evidence>
<keyword evidence="11" id="KW-0269">Exonuclease</keyword>
<dbReference type="KEGG" id="anp:FK178_09475"/>
<dbReference type="InterPro" id="IPR014143">
    <property type="entry name" value="NHEJ_ligase_prk"/>
</dbReference>
<keyword evidence="9" id="KW-0227">DNA damage</keyword>
<dbReference type="Gene3D" id="3.90.920.10">
    <property type="entry name" value="DNA primase, PRIM domain"/>
    <property type="match status" value="1"/>
</dbReference>
<comment type="cofactor">
    <cofactor evidence="1">
        <name>Mn(2+)</name>
        <dbReference type="ChEBI" id="CHEBI:29035"/>
    </cofactor>
</comment>
<keyword evidence="14" id="KW-0238">DNA-binding</keyword>
<dbReference type="PROSITE" id="PS50160">
    <property type="entry name" value="DNA_LIGASE_A3"/>
    <property type="match status" value="1"/>
</dbReference>
<dbReference type="SUPFAM" id="SSF56091">
    <property type="entry name" value="DNA ligase/mRNA capping enzyme, catalytic domain"/>
    <property type="match status" value="1"/>
</dbReference>
<dbReference type="Pfam" id="PF21686">
    <property type="entry name" value="LigD_Prim-Pol"/>
    <property type="match status" value="1"/>
</dbReference>
<keyword evidence="4" id="KW-0808">Transferase</keyword>
<dbReference type="InterPro" id="IPR014146">
    <property type="entry name" value="LigD_ligase_dom"/>
</dbReference>
<dbReference type="InterPro" id="IPR012340">
    <property type="entry name" value="NA-bd_OB-fold"/>
</dbReference>
<evidence type="ECO:0000256" key="13">
    <source>
        <dbReference type="ARBA" id="ARBA00022932"/>
    </source>
</evidence>
<evidence type="ECO:0000313" key="23">
    <source>
        <dbReference type="EMBL" id="QED37942.1"/>
    </source>
</evidence>
<evidence type="ECO:0000256" key="4">
    <source>
        <dbReference type="ARBA" id="ARBA00022679"/>
    </source>
</evidence>
<dbReference type="SUPFAM" id="SSF50249">
    <property type="entry name" value="Nucleic acid-binding proteins"/>
    <property type="match status" value="1"/>
</dbReference>
<evidence type="ECO:0000256" key="12">
    <source>
        <dbReference type="ARBA" id="ARBA00022840"/>
    </source>
</evidence>
<dbReference type="EMBL" id="CP042476">
    <property type="protein sequence ID" value="QED37942.1"/>
    <property type="molecule type" value="Genomic_DNA"/>
</dbReference>
<dbReference type="InterPro" id="IPR014144">
    <property type="entry name" value="LigD_PE_domain"/>
</dbReference>
<dbReference type="Gene3D" id="3.30.1490.70">
    <property type="match status" value="1"/>
</dbReference>
<evidence type="ECO:0000256" key="14">
    <source>
        <dbReference type="ARBA" id="ARBA00023125"/>
    </source>
</evidence>
<dbReference type="Pfam" id="PF01068">
    <property type="entry name" value="DNA_ligase_A_M"/>
    <property type="match status" value="1"/>
</dbReference>
<organism evidence="23 24">
    <name type="scientific">Antarcticibacterium arcticum</name>
    <dbReference type="NCBI Taxonomy" id="2585771"/>
    <lineage>
        <taxon>Bacteria</taxon>
        <taxon>Pseudomonadati</taxon>
        <taxon>Bacteroidota</taxon>
        <taxon>Flavobacteriia</taxon>
        <taxon>Flavobacteriales</taxon>
        <taxon>Flavobacteriaceae</taxon>
        <taxon>Antarcticibacterium</taxon>
    </lineage>
</organism>
<evidence type="ECO:0000256" key="7">
    <source>
        <dbReference type="ARBA" id="ARBA00022723"/>
    </source>
</evidence>
<keyword evidence="10" id="KW-0378">Hydrolase</keyword>
<keyword evidence="18" id="KW-0511">Multifunctional enzyme</keyword>
<keyword evidence="7" id="KW-0479">Metal-binding</keyword>
<dbReference type="OrthoDB" id="9802472at2"/>
<protein>
    <recommendedName>
        <fullName evidence="2">DNA ligase (ATP)</fullName>
        <ecNumber evidence="2">6.5.1.1</ecNumber>
    </recommendedName>
    <alternativeName>
        <fullName evidence="19">NHEJ DNA polymerase</fullName>
    </alternativeName>
</protein>
<feature type="domain" description="ATP-dependent DNA ligase family profile" evidence="22">
    <location>
        <begin position="295"/>
        <end position="420"/>
    </location>
</feature>
<evidence type="ECO:0000256" key="18">
    <source>
        <dbReference type="ARBA" id="ARBA00023268"/>
    </source>
</evidence>
<dbReference type="NCBIfam" id="TIGR02779">
    <property type="entry name" value="NHEJ_ligase_lig"/>
    <property type="match status" value="1"/>
</dbReference>
<dbReference type="AlphaFoldDB" id="A0A5B8YJ22"/>
<reference evidence="23 24" key="1">
    <citation type="submission" date="2019-08" db="EMBL/GenBank/DDBJ databases">
        <title>Antarcticibacterium arcticum sp. nov., a bacterium isolated from marine sediment of the Canadian Beaufort Sea.</title>
        <authorList>
            <person name="Lee Y.M."/>
            <person name="Baek K."/>
            <person name="Lee D.-H."/>
            <person name="Shin S.C."/>
            <person name="Jin Y.K."/>
            <person name="Park Y."/>
        </authorList>
    </citation>
    <scope>NUCLEOTIDE SEQUENCE [LARGE SCALE GENOMIC DNA]</scope>
    <source>
        <strain evidence="23 24">PAMC 28998</strain>
    </source>
</reference>
<evidence type="ECO:0000256" key="10">
    <source>
        <dbReference type="ARBA" id="ARBA00022801"/>
    </source>
</evidence>
<evidence type="ECO:0000256" key="21">
    <source>
        <dbReference type="SAM" id="MobiDB-lite"/>
    </source>
</evidence>
<dbReference type="GO" id="GO:0046872">
    <property type="term" value="F:metal ion binding"/>
    <property type="evidence" value="ECO:0007669"/>
    <property type="project" value="UniProtKB-KW"/>
</dbReference>
<dbReference type="Pfam" id="PF13298">
    <property type="entry name" value="LigD_N"/>
    <property type="match status" value="1"/>
</dbReference>
<dbReference type="Pfam" id="PF04679">
    <property type="entry name" value="DNA_ligase_A_C"/>
    <property type="match status" value="1"/>
</dbReference>
<evidence type="ECO:0000256" key="16">
    <source>
        <dbReference type="ARBA" id="ARBA00023204"/>
    </source>
</evidence>
<dbReference type="RefSeq" id="WP_146834063.1">
    <property type="nucleotide sequence ID" value="NZ_CP042476.1"/>
</dbReference>
<keyword evidence="12" id="KW-0067">ATP-binding</keyword>
<keyword evidence="8" id="KW-0547">Nucleotide-binding</keyword>
<dbReference type="InterPro" id="IPR012309">
    <property type="entry name" value="DNA_ligase_ATP-dep_C"/>
</dbReference>
<evidence type="ECO:0000256" key="5">
    <source>
        <dbReference type="ARBA" id="ARBA00022695"/>
    </source>
</evidence>
<evidence type="ECO:0000313" key="24">
    <source>
        <dbReference type="Proteomes" id="UP000321954"/>
    </source>
</evidence>
<dbReference type="GO" id="GO:0003677">
    <property type="term" value="F:DNA binding"/>
    <property type="evidence" value="ECO:0007669"/>
    <property type="project" value="UniProtKB-KW"/>
</dbReference>
<feature type="compositionally biased region" description="Basic and acidic residues" evidence="21">
    <location>
        <begin position="1"/>
        <end position="13"/>
    </location>
</feature>
<dbReference type="GO" id="GO:0003910">
    <property type="term" value="F:DNA ligase (ATP) activity"/>
    <property type="evidence" value="ECO:0007669"/>
    <property type="project" value="UniProtKB-EC"/>
</dbReference>
<name>A0A5B8YJ22_9FLAO</name>
<evidence type="ECO:0000256" key="3">
    <source>
        <dbReference type="ARBA" id="ARBA00022598"/>
    </source>
</evidence>
<accession>A0A5B8YJ22</accession>
<evidence type="ECO:0000256" key="19">
    <source>
        <dbReference type="ARBA" id="ARBA00029943"/>
    </source>
</evidence>
<dbReference type="CDD" id="cd07906">
    <property type="entry name" value="Adenylation_DNA_ligase_LigD_LigC"/>
    <property type="match status" value="1"/>
</dbReference>
<dbReference type="EC" id="6.5.1.1" evidence="2"/>
<dbReference type="GO" id="GO:0006281">
    <property type="term" value="P:DNA repair"/>
    <property type="evidence" value="ECO:0007669"/>
    <property type="project" value="UniProtKB-KW"/>
</dbReference>
<keyword evidence="3 23" id="KW-0436">Ligase</keyword>
<dbReference type="GO" id="GO:0004527">
    <property type="term" value="F:exonuclease activity"/>
    <property type="evidence" value="ECO:0007669"/>
    <property type="project" value="UniProtKB-KW"/>
</dbReference>
<evidence type="ECO:0000256" key="1">
    <source>
        <dbReference type="ARBA" id="ARBA00001936"/>
    </source>
</evidence>
<dbReference type="GO" id="GO:0006310">
    <property type="term" value="P:DNA recombination"/>
    <property type="evidence" value="ECO:0007669"/>
    <property type="project" value="UniProtKB-KW"/>
</dbReference>
<evidence type="ECO:0000256" key="2">
    <source>
        <dbReference type="ARBA" id="ARBA00012727"/>
    </source>
</evidence>
<dbReference type="NCBIfam" id="TIGR02778">
    <property type="entry name" value="ligD_pol"/>
    <property type="match status" value="1"/>
</dbReference>
<evidence type="ECO:0000256" key="20">
    <source>
        <dbReference type="ARBA" id="ARBA00034003"/>
    </source>
</evidence>
<dbReference type="InterPro" id="IPR052171">
    <property type="entry name" value="NHEJ_LigD"/>
</dbReference>
<evidence type="ECO:0000256" key="9">
    <source>
        <dbReference type="ARBA" id="ARBA00022763"/>
    </source>
</evidence>
<evidence type="ECO:0000256" key="8">
    <source>
        <dbReference type="ARBA" id="ARBA00022741"/>
    </source>
</evidence>
<dbReference type="InterPro" id="IPR014145">
    <property type="entry name" value="LigD_pol_dom"/>
</dbReference>
<keyword evidence="16" id="KW-0234">DNA repair</keyword>
<evidence type="ECO:0000256" key="6">
    <source>
        <dbReference type="ARBA" id="ARBA00022722"/>
    </source>
</evidence>
<dbReference type="NCBIfam" id="TIGR02777">
    <property type="entry name" value="LigD_PE_dom"/>
    <property type="match status" value="1"/>
</dbReference>
<dbReference type="InterPro" id="IPR012310">
    <property type="entry name" value="DNA_ligase_ATP-dep_cent"/>
</dbReference>
<keyword evidence="24" id="KW-1185">Reference proteome</keyword>
<evidence type="ECO:0000256" key="17">
    <source>
        <dbReference type="ARBA" id="ARBA00023211"/>
    </source>
</evidence>
<sequence length="818" mass="93018">MSLEEYFKKRDFDTTPEPKGSIPKSEGDLRFVIQRHQATRLHYDLRLEMQGTLKSWAVPKGPSLNPGDKRLAIQTEDHPIQYLTFQGTIPKGNYGAGIMEIWDEGIYQGTGGISKKELLQQFEKGDLKLEFFGKKIKGTFALVRTSRGEKGNQWLLIKKTDDFSTDLAYDAEDFSPFTAAKPKPAPKVKSLQPTETIKPMLATATKKIFNDPQWIYELKWDGYRMIANIKDGEADLSSRNGVSFNSKFSRLKRDLEQIPHNVILDGEVVIVDKKGVPDFQKLQNYDDQTLGELRFYVFDMLYLNGMSMLDLPLLERKSLIEEVIEGTYHTFYCDHMEGMGSTFYKRAIDAGMEGVIAKKANSRYSPGYRSENWLKIKAVQSTEAIICGYTDSESGGAVFGSLILGMYRDEKLTYIGNCGTGFSAAEQKKLLTKFKKLETAESPFKKKINLKGRTPHWLKPQLICEVHFTEWTKTGSLRHPVYKGLRDDKSLTEITGEKVIENPDGVEESSNAGKSAKAGHLEIGGIEVPFTNLEKIYWPESGYRKYDLIDYYIKVSDVMLPYLIDRPENMHRHPNGIDKPGFYQKDNEGILPEWIETFRVHSKSSNKDIEYLLCQNEATLLYMANLGCIEINPWSSRIQQLDNPDFTVIDIDPSEKNTFEEVIEVAQAAKEVMDKARIHGFCKTSGSSGLHIYIPLQAKYTYDEGRDFTKLLCYFIHEMLPGTTSMERNIKKRGKKIYLDFLQNRKGQTLAAPYCVRPKPGATVSAPITWDEVKPGLKMQDFTIKTMPGRIAELGDIFQKVLGKGIDMETALHHLNED</sequence>
<keyword evidence="17" id="KW-0464">Manganese</keyword>